<evidence type="ECO:0000313" key="3">
    <source>
        <dbReference type="Proteomes" id="UP001165063"/>
    </source>
</evidence>
<evidence type="ECO:0000256" key="1">
    <source>
        <dbReference type="SAM" id="Phobius"/>
    </source>
</evidence>
<dbReference type="AlphaFoldDB" id="A0A9W6T5Y1"/>
<organism evidence="2 3">
    <name type="scientific">Ambrosiozyma monospora</name>
    <name type="common">Yeast</name>
    <name type="synonym">Endomycopsis monosporus</name>
    <dbReference type="NCBI Taxonomy" id="43982"/>
    <lineage>
        <taxon>Eukaryota</taxon>
        <taxon>Fungi</taxon>
        <taxon>Dikarya</taxon>
        <taxon>Ascomycota</taxon>
        <taxon>Saccharomycotina</taxon>
        <taxon>Pichiomycetes</taxon>
        <taxon>Pichiales</taxon>
        <taxon>Pichiaceae</taxon>
        <taxon>Ambrosiozyma</taxon>
    </lineage>
</organism>
<gene>
    <name evidence="2" type="ORF">Amon01_000974800</name>
</gene>
<keyword evidence="1" id="KW-0472">Membrane</keyword>
<feature type="transmembrane region" description="Helical" evidence="1">
    <location>
        <begin position="55"/>
        <end position="76"/>
    </location>
</feature>
<dbReference type="EMBL" id="BSXU01012807">
    <property type="protein sequence ID" value="GME78046.1"/>
    <property type="molecule type" value="Genomic_DNA"/>
</dbReference>
<sequence length="151" mass="16940">MAQTYYSWIATLCKDNTEKKAIVLSVSNCLAYVTNAWLIPIQWNMKHSPKFSTGYRVNIGFICLDIVSFSIVYVLAKYDLVLCPRYAGNRHTFADGKLIDDPDKAHHVLGDHYSDESASNGISNIESYSDIEKRGEVKVNAITSTKEKIGL</sequence>
<keyword evidence="1" id="KW-0812">Transmembrane</keyword>
<comment type="caution">
    <text evidence="2">The sequence shown here is derived from an EMBL/GenBank/DDBJ whole genome shotgun (WGS) entry which is preliminary data.</text>
</comment>
<keyword evidence="1" id="KW-1133">Transmembrane helix</keyword>
<feature type="transmembrane region" description="Helical" evidence="1">
    <location>
        <begin position="21"/>
        <end position="43"/>
    </location>
</feature>
<reference evidence="2" key="1">
    <citation type="submission" date="2023-04" db="EMBL/GenBank/DDBJ databases">
        <title>Ambrosiozyma monospora NBRC 1965.</title>
        <authorList>
            <person name="Ichikawa N."/>
            <person name="Sato H."/>
            <person name="Tonouchi N."/>
        </authorList>
    </citation>
    <scope>NUCLEOTIDE SEQUENCE</scope>
    <source>
        <strain evidence="2">NBRC 1965</strain>
    </source>
</reference>
<name>A0A9W6T5Y1_AMBMO</name>
<protein>
    <submittedName>
        <fullName evidence="2">Unnamed protein product</fullName>
    </submittedName>
</protein>
<keyword evidence="3" id="KW-1185">Reference proteome</keyword>
<proteinExistence type="predicted"/>
<dbReference type="Proteomes" id="UP001165063">
    <property type="component" value="Unassembled WGS sequence"/>
</dbReference>
<evidence type="ECO:0000313" key="2">
    <source>
        <dbReference type="EMBL" id="GME78046.1"/>
    </source>
</evidence>
<accession>A0A9W6T5Y1</accession>